<evidence type="ECO:0000256" key="1">
    <source>
        <dbReference type="SAM" id="MobiDB-lite"/>
    </source>
</evidence>
<feature type="compositionally biased region" description="Low complexity" evidence="1">
    <location>
        <begin position="15"/>
        <end position="62"/>
    </location>
</feature>
<dbReference type="RefSeq" id="XP_040877918.1">
    <property type="nucleotide sequence ID" value="XM_041026698.1"/>
</dbReference>
<feature type="compositionally biased region" description="Basic residues" evidence="1">
    <location>
        <begin position="196"/>
        <end position="205"/>
    </location>
</feature>
<feature type="compositionally biased region" description="Polar residues" evidence="1">
    <location>
        <begin position="557"/>
        <end position="568"/>
    </location>
</feature>
<feature type="region of interest" description="Disordered" evidence="1">
    <location>
        <begin position="607"/>
        <end position="777"/>
    </location>
</feature>
<feature type="compositionally biased region" description="Basic and acidic residues" evidence="1">
    <location>
        <begin position="703"/>
        <end position="713"/>
    </location>
</feature>
<feature type="compositionally biased region" description="Polar residues" evidence="1">
    <location>
        <begin position="818"/>
        <end position="830"/>
    </location>
</feature>
<protein>
    <submittedName>
        <fullName evidence="2">Uncharacterized protein</fullName>
    </submittedName>
</protein>
<dbReference type="AlphaFoldDB" id="A0A074VJH0"/>
<feature type="region of interest" description="Disordered" evidence="1">
    <location>
        <begin position="107"/>
        <end position="223"/>
    </location>
</feature>
<feature type="compositionally biased region" description="Basic and acidic residues" evidence="1">
    <location>
        <begin position="309"/>
        <end position="326"/>
    </location>
</feature>
<dbReference type="EMBL" id="KL584840">
    <property type="protein sequence ID" value="KEQ60895.1"/>
    <property type="molecule type" value="Genomic_DNA"/>
</dbReference>
<feature type="region of interest" description="Disordered" evidence="1">
    <location>
        <begin position="309"/>
        <end position="425"/>
    </location>
</feature>
<accession>A0A074VJH0</accession>
<gene>
    <name evidence="2" type="ORF">M437DRAFT_76861</name>
</gene>
<feature type="compositionally biased region" description="Basic and acidic residues" evidence="1">
    <location>
        <begin position="493"/>
        <end position="503"/>
    </location>
</feature>
<proteinExistence type="predicted"/>
<dbReference type="STRING" id="1043003.A0A074VJH0"/>
<evidence type="ECO:0000313" key="3">
    <source>
        <dbReference type="Proteomes" id="UP000030672"/>
    </source>
</evidence>
<dbReference type="HOGENOM" id="CLU_010101_0_0_1"/>
<feature type="compositionally biased region" description="Basic and acidic residues" evidence="1">
    <location>
        <begin position="160"/>
        <end position="172"/>
    </location>
</feature>
<sequence>MPLWPFGRQKRRRLSASTAVTTTSTTSPTAATTPAQTAPTPTTTARQLPQQQQQQQTQARPADVSDIPAQAIARPPNDSSTHIITPNVLERQGSVQHDLTALPELSELEQSPHLRPANVIKPVHPYTLDRPSSARSRSHTLAHPVSHDKQAPARRLSNKRTKDQALREEEIRQMSAPMQIPKRPAANSGHDLLRRDSKKARRTLTKRPADDSRSSNVSLPLPESIYSNRSHMSEQRAWEIGGMSILNPRPTVRVSGTFTSPPSPFGKRPDKMGKLPELARASSGRKDRRKVADLADDLNSTELRILMERDQRRKEQKALEQHERLDRKLRRRAEKQREEDERRARDARLTATPPTAIHPAFREQQPDAEFITSTSLRKQGKQPVPEMQETPIKGGTYLRYPPREDIPQNPFVDPEPENPFTAAGAEWSPVHTPLDEPVLQTARAVRLSAGHMSPPASPIPIVQREIQPSPVLPEASYPQSQRTSSHPASSFESSRRRPSESGSRRVGPSAWTNIFRRGLSSNRTSEDKPPSEFSFVNTSRESMSKQPIPAHLVGPPSSRQAGVPTRTQSKFREDLPELPISPPASRVQSPELSVITAGVVAARRAQRTADTQMKMADQPGLIRNDSPAIVEDEESTILSQSYGSVDSEGSWISGRLGKRTSHTSHPHSSLGSLRKAKPEFSGSFDRLPVPEHEFFAALTPENGSRRASAEHAIETTPTAEPSPEEAAPLRQATARRRPTVVHNDPRFKSREGLLTEYQAAEPVTPSREGSLSGESIEHSPVELHKAQSVNYGRMHGHGKTLSAGSAKMLEIAPKRSKSVSTLLGQGSPRSSPRIAQE</sequence>
<feature type="compositionally biased region" description="Polar residues" evidence="1">
    <location>
        <begin position="534"/>
        <end position="545"/>
    </location>
</feature>
<feature type="compositionally biased region" description="Basic and acidic residues" evidence="1">
    <location>
        <begin position="743"/>
        <end position="753"/>
    </location>
</feature>
<feature type="compositionally biased region" description="Polar residues" evidence="1">
    <location>
        <begin position="477"/>
        <end position="488"/>
    </location>
</feature>
<feature type="compositionally biased region" description="Basic and acidic residues" evidence="1">
    <location>
        <begin position="335"/>
        <end position="348"/>
    </location>
</feature>
<dbReference type="GeneID" id="63920071"/>
<reference evidence="2 3" key="1">
    <citation type="journal article" date="2014" name="BMC Genomics">
        <title>Genome sequencing of four Aureobasidium pullulans varieties: biotechnological potential, stress tolerance, and description of new species.</title>
        <authorList>
            <person name="Gostin Ar C."/>
            <person name="Ohm R.A."/>
            <person name="Kogej T."/>
            <person name="Sonjak S."/>
            <person name="Turk M."/>
            <person name="Zajc J."/>
            <person name="Zalar P."/>
            <person name="Grube M."/>
            <person name="Sun H."/>
            <person name="Han J."/>
            <person name="Sharma A."/>
            <person name="Chiniquy J."/>
            <person name="Ngan C.Y."/>
            <person name="Lipzen A."/>
            <person name="Barry K."/>
            <person name="Grigoriev I.V."/>
            <person name="Gunde-Cimerman N."/>
        </authorList>
    </citation>
    <scope>NUCLEOTIDE SEQUENCE [LARGE SCALE GENOMIC DNA]</scope>
    <source>
        <strain evidence="2 3">CBS 110374</strain>
    </source>
</reference>
<feature type="region of interest" description="Disordered" evidence="1">
    <location>
        <begin position="469"/>
        <end position="591"/>
    </location>
</feature>
<feature type="compositionally biased region" description="Low complexity" evidence="1">
    <location>
        <begin position="714"/>
        <end position="728"/>
    </location>
</feature>
<keyword evidence="3" id="KW-1185">Reference proteome</keyword>
<name>A0A074VJH0_AURM1</name>
<feature type="compositionally biased region" description="Basic residues" evidence="1">
    <location>
        <begin position="656"/>
        <end position="665"/>
    </location>
</feature>
<feature type="region of interest" description="Disordered" evidence="1">
    <location>
        <begin position="793"/>
        <end position="837"/>
    </location>
</feature>
<organism evidence="2 3">
    <name type="scientific">Aureobasidium melanogenum (strain CBS 110374)</name>
    <name type="common">Aureobasidium pullulans var. melanogenum</name>
    <dbReference type="NCBI Taxonomy" id="1043003"/>
    <lineage>
        <taxon>Eukaryota</taxon>
        <taxon>Fungi</taxon>
        <taxon>Dikarya</taxon>
        <taxon>Ascomycota</taxon>
        <taxon>Pezizomycotina</taxon>
        <taxon>Dothideomycetes</taxon>
        <taxon>Dothideomycetidae</taxon>
        <taxon>Dothideales</taxon>
        <taxon>Saccotheciaceae</taxon>
        <taxon>Aureobasidium</taxon>
    </lineage>
</organism>
<evidence type="ECO:0000313" key="2">
    <source>
        <dbReference type="EMBL" id="KEQ60895.1"/>
    </source>
</evidence>
<feature type="region of interest" description="Disordered" evidence="1">
    <location>
        <begin position="1"/>
        <end position="64"/>
    </location>
</feature>
<dbReference type="Proteomes" id="UP000030672">
    <property type="component" value="Unassembled WGS sequence"/>
</dbReference>